<dbReference type="EMBL" id="QXCT01000002">
    <property type="protein sequence ID" value="MDW9254850.1"/>
    <property type="molecule type" value="Genomic_DNA"/>
</dbReference>
<accession>A0AAW9CW14</accession>
<sequence>MGRRKPIPTQSGVSFVSVGILRDATTVVENALADTRFNRLHGDVNG</sequence>
<evidence type="ECO:0000313" key="1">
    <source>
        <dbReference type="EMBL" id="MDW9254850.1"/>
    </source>
</evidence>
<dbReference type="AlphaFoldDB" id="A0AAW9CW14"/>
<dbReference type="Proteomes" id="UP001272137">
    <property type="component" value="Unassembled WGS sequence"/>
</dbReference>
<evidence type="ECO:0000313" key="2">
    <source>
        <dbReference type="Proteomes" id="UP001272137"/>
    </source>
</evidence>
<proteinExistence type="predicted"/>
<protein>
    <submittedName>
        <fullName evidence="1">Uncharacterized protein</fullName>
    </submittedName>
</protein>
<reference evidence="1" key="1">
    <citation type="submission" date="2018-08" db="EMBL/GenBank/DDBJ databases">
        <title>Identification of Burkholderia cepacia strains that express a Burkholderia pseudomallei-like capsular polysaccharide.</title>
        <authorList>
            <person name="Burtnick M.N."/>
            <person name="Vongsouvath M."/>
            <person name="Newton P."/>
            <person name="Wuthiekanun V."/>
            <person name="Limmathurotsakul D."/>
            <person name="Brett P.J."/>
            <person name="Chantratita N."/>
            <person name="Dance D.A."/>
        </authorList>
    </citation>
    <scope>NUCLEOTIDE SEQUENCE</scope>
    <source>
        <strain evidence="1">SBXCC001</strain>
    </source>
</reference>
<name>A0AAW9CW14_BURTH</name>
<organism evidence="1 2">
    <name type="scientific">Burkholderia thailandensis</name>
    <dbReference type="NCBI Taxonomy" id="57975"/>
    <lineage>
        <taxon>Bacteria</taxon>
        <taxon>Pseudomonadati</taxon>
        <taxon>Pseudomonadota</taxon>
        <taxon>Betaproteobacteria</taxon>
        <taxon>Burkholderiales</taxon>
        <taxon>Burkholderiaceae</taxon>
        <taxon>Burkholderia</taxon>
        <taxon>pseudomallei group</taxon>
    </lineage>
</organism>
<gene>
    <name evidence="1" type="ORF">C7S16_1969</name>
</gene>
<comment type="caution">
    <text evidence="1">The sequence shown here is derived from an EMBL/GenBank/DDBJ whole genome shotgun (WGS) entry which is preliminary data.</text>
</comment>